<dbReference type="KEGG" id="vg:6920915"/>
<dbReference type="Proteomes" id="UP000001849">
    <property type="component" value="Segment"/>
</dbReference>
<dbReference type="EMBL" id="EU826466">
    <property type="protein sequence ID" value="ACH62178.1"/>
    <property type="molecule type" value="Genomic_DNA"/>
</dbReference>
<keyword evidence="1" id="KW-0547">Nucleotide-binding</keyword>
<name>B5LJI1_9CAUD</name>
<sequence>MFHPPTFRRHPVPYTDQYVDHVFSYHAPREGQPEVYETIRTHAKAFFQVINRLVPDGADKADALRSLRNCVMTANAGVALAGGPEAFMVKTADVAAVARRAKDVEAAATRSPYQTTLGFKAQGGEYEVSIDPTAKRDDGYTEVKKVDTGKPIASLADDYLRAKGL</sequence>
<evidence type="ECO:0000259" key="2">
    <source>
        <dbReference type="Pfam" id="PF24729"/>
    </source>
</evidence>
<dbReference type="OrthoDB" id="24244at10239"/>
<reference evidence="3 4" key="1">
    <citation type="submission" date="2008-06" db="EMBL/GenBank/DDBJ databases">
        <authorList>
            <person name="Smith A.L."/>
            <person name="Paladin E.C."/>
            <person name="Jacobs-Sera D."/>
            <person name="Hendirx R.W."/>
            <person name="Hatfull G.F."/>
        </authorList>
    </citation>
    <scope>NUCLEOTIDE SEQUENCE [LARGE SCALE GENOMIC DNA]</scope>
</reference>
<dbReference type="GeneID" id="6920915"/>
<gene>
    <name evidence="3" type="primary">211</name>
    <name evidence="3" type="ORF">MYRNA_211</name>
</gene>
<accession>B5LJI1</accession>
<evidence type="ECO:0000256" key="1">
    <source>
        <dbReference type="ARBA" id="ARBA00022741"/>
    </source>
</evidence>
<evidence type="ECO:0000313" key="4">
    <source>
        <dbReference type="Proteomes" id="UP000001849"/>
    </source>
</evidence>
<proteinExistence type="predicted"/>
<organism evidence="3 4">
    <name type="scientific">Mycobacterium phage Myrna</name>
    <dbReference type="NCBI Taxonomy" id="546805"/>
    <lineage>
        <taxon>Viruses</taxon>
        <taxon>Duplodnaviria</taxon>
        <taxon>Heunggongvirae</taxon>
        <taxon>Uroviricota</taxon>
        <taxon>Caudoviricetes</taxon>
        <taxon>Ceeclamvirinae</taxon>
        <taxon>Myrnavirus</taxon>
        <taxon>Myrnavirus myrna</taxon>
    </lineage>
</organism>
<dbReference type="RefSeq" id="YP_002225088.1">
    <property type="nucleotide sequence ID" value="NC_011273.1"/>
</dbReference>
<dbReference type="GO" id="GO:0000166">
    <property type="term" value="F:nucleotide binding"/>
    <property type="evidence" value="ECO:0007669"/>
    <property type="project" value="UniProtKB-KW"/>
</dbReference>
<evidence type="ECO:0000313" key="3">
    <source>
        <dbReference type="EMBL" id="ACH62178.1"/>
    </source>
</evidence>
<protein>
    <recommendedName>
        <fullName evidence="2">Acb2/Tad1 hairpin domain-containing protein</fullName>
    </recommendedName>
</protein>
<dbReference type="InterPro" id="IPR056098">
    <property type="entry name" value="Acb2/Tad1_hairpin"/>
</dbReference>
<dbReference type="Pfam" id="PF24729">
    <property type="entry name" value="Acb2_Tad1_hairpin"/>
    <property type="match status" value="1"/>
</dbReference>
<keyword evidence="4" id="KW-1185">Reference proteome</keyword>
<feature type="domain" description="Acb2/Tad1 hairpin" evidence="2">
    <location>
        <begin position="17"/>
        <end position="79"/>
    </location>
</feature>